<evidence type="ECO:0000256" key="1">
    <source>
        <dbReference type="SAM" id="SignalP"/>
    </source>
</evidence>
<evidence type="ECO:0008006" key="4">
    <source>
        <dbReference type="Google" id="ProtNLM"/>
    </source>
</evidence>
<feature type="signal peptide" evidence="1">
    <location>
        <begin position="1"/>
        <end position="19"/>
    </location>
</feature>
<gene>
    <name evidence="2" type="ORF">GGQ96_002999</name>
</gene>
<dbReference type="EMBL" id="JACHNY010000006">
    <property type="protein sequence ID" value="MBB4618853.1"/>
    <property type="molecule type" value="Genomic_DNA"/>
</dbReference>
<keyword evidence="3" id="KW-1185">Reference proteome</keyword>
<evidence type="ECO:0000313" key="3">
    <source>
        <dbReference type="Proteomes" id="UP000574769"/>
    </source>
</evidence>
<dbReference type="RefSeq" id="WP_184116102.1">
    <property type="nucleotide sequence ID" value="NZ_JACHNY010000006.1"/>
</dbReference>
<sequence length="161" mass="16964">MRARAVALLLLLLAGCDRAASVIDRSDGAKLEAAATQAGLVPDPRRRAIEGAWALDTDRLCIVGQRIGVAIDYGEGQSCSASGTVRRDGDVLKVVLGQDCRFDAQFDGERISFPTTLPAECERLCLGRASLAALSVEQQSGSQAEAATLRGRGGRFLCKAS</sequence>
<reference evidence="2 3" key="1">
    <citation type="submission" date="2020-08" db="EMBL/GenBank/DDBJ databases">
        <title>Genomic Encyclopedia of Type Strains, Phase IV (KMG-IV): sequencing the most valuable type-strain genomes for metagenomic binning, comparative biology and taxonomic classification.</title>
        <authorList>
            <person name="Goeker M."/>
        </authorList>
    </citation>
    <scope>NUCLEOTIDE SEQUENCE [LARGE SCALE GENOMIC DNA]</scope>
    <source>
        <strain evidence="2 3">DSM 15867</strain>
    </source>
</reference>
<organism evidence="2 3">
    <name type="scientific">Sphingomonas abaci</name>
    <dbReference type="NCBI Taxonomy" id="237611"/>
    <lineage>
        <taxon>Bacteria</taxon>
        <taxon>Pseudomonadati</taxon>
        <taxon>Pseudomonadota</taxon>
        <taxon>Alphaproteobacteria</taxon>
        <taxon>Sphingomonadales</taxon>
        <taxon>Sphingomonadaceae</taxon>
        <taxon>Sphingomonas</taxon>
    </lineage>
</organism>
<comment type="caution">
    <text evidence="2">The sequence shown here is derived from an EMBL/GenBank/DDBJ whole genome shotgun (WGS) entry which is preliminary data.</text>
</comment>
<protein>
    <recommendedName>
        <fullName evidence="4">Lipoprotein</fullName>
    </recommendedName>
</protein>
<evidence type="ECO:0000313" key="2">
    <source>
        <dbReference type="EMBL" id="MBB4618853.1"/>
    </source>
</evidence>
<name>A0A7W7AKR1_9SPHN</name>
<accession>A0A7W7AKR1</accession>
<dbReference type="PROSITE" id="PS51257">
    <property type="entry name" value="PROKAR_LIPOPROTEIN"/>
    <property type="match status" value="1"/>
</dbReference>
<dbReference type="AlphaFoldDB" id="A0A7W7AKR1"/>
<keyword evidence="1" id="KW-0732">Signal</keyword>
<proteinExistence type="predicted"/>
<feature type="chain" id="PRO_5030731838" description="Lipoprotein" evidence="1">
    <location>
        <begin position="20"/>
        <end position="161"/>
    </location>
</feature>
<dbReference type="Proteomes" id="UP000574769">
    <property type="component" value="Unassembled WGS sequence"/>
</dbReference>